<dbReference type="GO" id="GO:0005524">
    <property type="term" value="F:ATP binding"/>
    <property type="evidence" value="ECO:0007669"/>
    <property type="project" value="UniProtKB-KW"/>
</dbReference>
<evidence type="ECO:0000256" key="1">
    <source>
        <dbReference type="ARBA" id="ARBA00001947"/>
    </source>
</evidence>
<dbReference type="GO" id="GO:0006419">
    <property type="term" value="P:alanyl-tRNA aminoacylation"/>
    <property type="evidence" value="ECO:0007669"/>
    <property type="project" value="InterPro"/>
</dbReference>
<dbReference type="PANTHER" id="PTHR43462:SF1">
    <property type="entry name" value="ALANYL-TRNA EDITING PROTEIN AARSD1"/>
    <property type="match status" value="1"/>
</dbReference>
<organism evidence="18 19">
    <name type="scientific">Brevibacillus fulvus</name>
    <dbReference type="NCBI Taxonomy" id="1125967"/>
    <lineage>
        <taxon>Bacteria</taxon>
        <taxon>Bacillati</taxon>
        <taxon>Bacillota</taxon>
        <taxon>Bacilli</taxon>
        <taxon>Bacillales</taxon>
        <taxon>Paenibacillaceae</taxon>
        <taxon>Brevibacillus</taxon>
    </lineage>
</organism>
<dbReference type="InterPro" id="IPR012947">
    <property type="entry name" value="tRNA_SAD"/>
</dbReference>
<dbReference type="PANTHER" id="PTHR43462">
    <property type="entry name" value="ALANYL-TRNA EDITING PROTEIN"/>
    <property type="match status" value="1"/>
</dbReference>
<evidence type="ECO:0000256" key="7">
    <source>
        <dbReference type="ARBA" id="ARBA00022598"/>
    </source>
</evidence>
<evidence type="ECO:0000256" key="10">
    <source>
        <dbReference type="ARBA" id="ARBA00022833"/>
    </source>
</evidence>
<comment type="subcellular location">
    <subcellularLocation>
        <location evidence="2">Cytoplasm</location>
    </subcellularLocation>
</comment>
<keyword evidence="16" id="KW-0175">Coiled coil</keyword>
<dbReference type="GO" id="GO:0002161">
    <property type="term" value="F:aminoacyl-tRNA deacylase activity"/>
    <property type="evidence" value="ECO:0007669"/>
    <property type="project" value="UniProtKB-ARBA"/>
</dbReference>
<evidence type="ECO:0000256" key="15">
    <source>
        <dbReference type="ARBA" id="ARBA00032577"/>
    </source>
</evidence>
<evidence type="ECO:0000313" key="18">
    <source>
        <dbReference type="EMBL" id="MBM7589053.1"/>
    </source>
</evidence>
<keyword evidence="10" id="KW-0862">Zinc</keyword>
<keyword evidence="7 18" id="KW-0436">Ligase</keyword>
<dbReference type="GO" id="GO:0000049">
    <property type="term" value="F:tRNA binding"/>
    <property type="evidence" value="ECO:0007669"/>
    <property type="project" value="UniProtKB-KW"/>
</dbReference>
<reference evidence="18" key="1">
    <citation type="submission" date="2021-01" db="EMBL/GenBank/DDBJ databases">
        <title>Genomic Encyclopedia of Type Strains, Phase IV (KMG-IV): sequencing the most valuable type-strain genomes for metagenomic binning, comparative biology and taxonomic classification.</title>
        <authorList>
            <person name="Goeker M."/>
        </authorList>
    </citation>
    <scope>NUCLEOTIDE SEQUENCE</scope>
    <source>
        <strain evidence="18">DSM 25523</strain>
    </source>
</reference>
<dbReference type="Proteomes" id="UP000717624">
    <property type="component" value="Unassembled WGS sequence"/>
</dbReference>
<comment type="similarity">
    <text evidence="3">Belongs to the class-II aminoacyl-tRNA synthetase family.</text>
</comment>
<accession>A0A939BR34</accession>
<dbReference type="AlphaFoldDB" id="A0A939BR34"/>
<evidence type="ECO:0000256" key="8">
    <source>
        <dbReference type="ARBA" id="ARBA00022723"/>
    </source>
</evidence>
<keyword evidence="19" id="KW-1185">Reference proteome</keyword>
<dbReference type="PROSITE" id="PS50860">
    <property type="entry name" value="AA_TRNA_LIGASE_II_ALA"/>
    <property type="match status" value="1"/>
</dbReference>
<evidence type="ECO:0000256" key="5">
    <source>
        <dbReference type="ARBA" id="ARBA00017959"/>
    </source>
</evidence>
<evidence type="ECO:0000256" key="13">
    <source>
        <dbReference type="ARBA" id="ARBA00022917"/>
    </source>
</evidence>
<name>A0A939BR34_9BACL</name>
<dbReference type="InterPro" id="IPR018164">
    <property type="entry name" value="Ala-tRNA-synth_IIc_N"/>
</dbReference>
<evidence type="ECO:0000256" key="6">
    <source>
        <dbReference type="ARBA" id="ARBA00022555"/>
    </source>
</evidence>
<dbReference type="Gene3D" id="3.30.980.10">
    <property type="entry name" value="Threonyl-trna Synthetase, Chain A, domain 2"/>
    <property type="match status" value="1"/>
</dbReference>
<dbReference type="Gene3D" id="3.10.310.40">
    <property type="match status" value="1"/>
</dbReference>
<dbReference type="SUPFAM" id="SSF50447">
    <property type="entry name" value="Translation proteins"/>
    <property type="match status" value="1"/>
</dbReference>
<feature type="coiled-coil region" evidence="16">
    <location>
        <begin position="263"/>
        <end position="290"/>
    </location>
</feature>
<evidence type="ECO:0000256" key="11">
    <source>
        <dbReference type="ARBA" id="ARBA00022840"/>
    </source>
</evidence>
<keyword evidence="14" id="KW-0030">Aminoacyl-tRNA synthetase</keyword>
<dbReference type="Pfam" id="PF07973">
    <property type="entry name" value="tRNA_SAD"/>
    <property type="match status" value="1"/>
</dbReference>
<evidence type="ECO:0000256" key="2">
    <source>
        <dbReference type="ARBA" id="ARBA00004496"/>
    </source>
</evidence>
<keyword evidence="12" id="KW-0694">RNA-binding</keyword>
<dbReference type="GO" id="GO:0004813">
    <property type="term" value="F:alanine-tRNA ligase activity"/>
    <property type="evidence" value="ECO:0007669"/>
    <property type="project" value="UniProtKB-EC"/>
</dbReference>
<sequence>MENNDKLYYADAYCQTFTSTLEEAGVDQAGRPYVVLRQTVFYPTGGGQPCDLGTINGVRVVEVEEIDGQIRHFLERSLPESAAEVTGSIDWERRFDHMQQHTGQHILSAVFDDTFGAPTVGFHLGTERVTIDIATAELTEETARQAEQLANRIVFENRPITARFVTTEELSAMPLRKQPTVTENIRIVTIENIDHNPCGGTHPSHTGEVGPIKILTWQRNKGNVRVEFICGWRVLTEMGKNMQTLQTLSKQLLAPERELPAAVDRLQAEAEKMKKALQTAETRLLDTEAKELLQQARSVQDALLVTACFSQRPMPSLQKLAQRIAELSSQSVALLFAANEKTQLVFASGQAVHYPMNQLLQEVLPLIEGKGGGNPHMAQGGGIASIPVQQVMEHAANRLEQALNSKTTVTKE</sequence>
<dbReference type="InterPro" id="IPR009000">
    <property type="entry name" value="Transl_B-barrel_sf"/>
</dbReference>
<dbReference type="Pfam" id="PF01411">
    <property type="entry name" value="tRNA-synt_2c"/>
    <property type="match status" value="1"/>
</dbReference>
<evidence type="ECO:0000313" key="19">
    <source>
        <dbReference type="Proteomes" id="UP000717624"/>
    </source>
</evidence>
<keyword evidence="13" id="KW-0648">Protein biosynthesis</keyword>
<proteinExistence type="inferred from homology"/>
<keyword evidence="8" id="KW-0479">Metal-binding</keyword>
<evidence type="ECO:0000259" key="17">
    <source>
        <dbReference type="PROSITE" id="PS50860"/>
    </source>
</evidence>
<evidence type="ECO:0000256" key="3">
    <source>
        <dbReference type="ARBA" id="ARBA00008226"/>
    </source>
</evidence>
<dbReference type="Gene3D" id="2.40.30.130">
    <property type="match status" value="1"/>
</dbReference>
<dbReference type="InterPro" id="IPR018165">
    <property type="entry name" value="Ala-tRNA-synth_IIc_core"/>
</dbReference>
<evidence type="ECO:0000256" key="4">
    <source>
        <dbReference type="ARBA" id="ARBA00013168"/>
    </source>
</evidence>
<keyword evidence="11" id="KW-0067">ATP-binding</keyword>
<dbReference type="GO" id="GO:0005737">
    <property type="term" value="C:cytoplasm"/>
    <property type="evidence" value="ECO:0007669"/>
    <property type="project" value="UniProtKB-SubCell"/>
</dbReference>
<dbReference type="FunFam" id="3.10.310.40:FF:000001">
    <property type="entry name" value="Alanine--tRNA ligase"/>
    <property type="match status" value="1"/>
</dbReference>
<dbReference type="EMBL" id="JAFBEB010000001">
    <property type="protein sequence ID" value="MBM7589053.1"/>
    <property type="molecule type" value="Genomic_DNA"/>
</dbReference>
<comment type="caution">
    <text evidence="18">The sequence shown here is derived from an EMBL/GenBank/DDBJ whole genome shotgun (WGS) entry which is preliminary data.</text>
</comment>
<dbReference type="SMART" id="SM00863">
    <property type="entry name" value="tRNA_SAD"/>
    <property type="match status" value="1"/>
</dbReference>
<evidence type="ECO:0000256" key="9">
    <source>
        <dbReference type="ARBA" id="ARBA00022741"/>
    </source>
</evidence>
<gene>
    <name evidence="18" type="ORF">JOD01_000639</name>
</gene>
<dbReference type="EC" id="6.1.1.7" evidence="4"/>
<comment type="cofactor">
    <cofactor evidence="1">
        <name>Zn(2+)</name>
        <dbReference type="ChEBI" id="CHEBI:29105"/>
    </cofactor>
</comment>
<dbReference type="InterPro" id="IPR018163">
    <property type="entry name" value="Thr/Ala-tRNA-synth_IIc_edit"/>
</dbReference>
<dbReference type="InterPro" id="IPR051335">
    <property type="entry name" value="Alanyl-tRNA_Editing_Enzymes"/>
</dbReference>
<dbReference type="SUPFAM" id="SSF55186">
    <property type="entry name" value="ThrRS/AlaRS common domain"/>
    <property type="match status" value="1"/>
</dbReference>
<dbReference type="GO" id="GO:0046872">
    <property type="term" value="F:metal ion binding"/>
    <property type="evidence" value="ECO:0007669"/>
    <property type="project" value="UniProtKB-KW"/>
</dbReference>
<evidence type="ECO:0000256" key="12">
    <source>
        <dbReference type="ARBA" id="ARBA00022884"/>
    </source>
</evidence>
<dbReference type="InterPro" id="IPR003156">
    <property type="entry name" value="DHHA1_dom"/>
</dbReference>
<evidence type="ECO:0000256" key="14">
    <source>
        <dbReference type="ARBA" id="ARBA00023146"/>
    </source>
</evidence>
<keyword evidence="9" id="KW-0547">Nucleotide-binding</keyword>
<keyword evidence="6" id="KW-0820">tRNA-binding</keyword>
<feature type="domain" description="Alanyl-transfer RNA synthetases family profile" evidence="17">
    <location>
        <begin position="1"/>
        <end position="240"/>
    </location>
</feature>
<protein>
    <recommendedName>
        <fullName evidence="5">Alanine--tRNA ligase</fullName>
        <ecNumber evidence="4">6.1.1.7</ecNumber>
    </recommendedName>
    <alternativeName>
        <fullName evidence="15">Alanyl-tRNA synthetase</fullName>
    </alternativeName>
</protein>
<evidence type="ECO:0000256" key="16">
    <source>
        <dbReference type="SAM" id="Coils"/>
    </source>
</evidence>
<dbReference type="Pfam" id="PF02272">
    <property type="entry name" value="DHHA1"/>
    <property type="match status" value="1"/>
</dbReference>